<name>W4GSJ7_APHAT</name>
<organism evidence="1">
    <name type="scientific">Aphanomyces astaci</name>
    <name type="common">Crayfish plague agent</name>
    <dbReference type="NCBI Taxonomy" id="112090"/>
    <lineage>
        <taxon>Eukaryota</taxon>
        <taxon>Sar</taxon>
        <taxon>Stramenopiles</taxon>
        <taxon>Oomycota</taxon>
        <taxon>Saprolegniomycetes</taxon>
        <taxon>Saprolegniales</taxon>
        <taxon>Verrucalvaceae</taxon>
        <taxon>Aphanomyces</taxon>
    </lineage>
</organism>
<protein>
    <submittedName>
        <fullName evidence="1">Uncharacterized protein</fullName>
    </submittedName>
</protein>
<dbReference type="EMBL" id="KI913122">
    <property type="protein sequence ID" value="ETV82685.1"/>
    <property type="molecule type" value="Genomic_DNA"/>
</dbReference>
<gene>
    <name evidence="1" type="ORF">H257_05251</name>
</gene>
<dbReference type="AlphaFoldDB" id="W4GSJ7"/>
<sequence>MEQPKRRQERYTNAQRKVPFAEFSMFNDWRLKEAKTLSSTRHGRHATLGGQGHKELTPITDNILAYM</sequence>
<dbReference type="VEuPathDB" id="FungiDB:H257_05251"/>
<dbReference type="RefSeq" id="XP_009828354.1">
    <property type="nucleotide sequence ID" value="XM_009830052.1"/>
</dbReference>
<evidence type="ECO:0000313" key="1">
    <source>
        <dbReference type="EMBL" id="ETV82685.1"/>
    </source>
</evidence>
<dbReference type="GeneID" id="20807247"/>
<proteinExistence type="predicted"/>
<reference evidence="1" key="1">
    <citation type="submission" date="2013-12" db="EMBL/GenBank/DDBJ databases">
        <title>The Genome Sequence of Aphanomyces astaci APO3.</title>
        <authorList>
            <consortium name="The Broad Institute Genomics Platform"/>
            <person name="Russ C."/>
            <person name="Tyler B."/>
            <person name="van West P."/>
            <person name="Dieguez-Uribeondo J."/>
            <person name="Young S.K."/>
            <person name="Zeng Q."/>
            <person name="Gargeya S."/>
            <person name="Fitzgerald M."/>
            <person name="Abouelleil A."/>
            <person name="Alvarado L."/>
            <person name="Chapman S.B."/>
            <person name="Gainer-Dewar J."/>
            <person name="Goldberg J."/>
            <person name="Griggs A."/>
            <person name="Gujja S."/>
            <person name="Hansen M."/>
            <person name="Howarth C."/>
            <person name="Imamovic A."/>
            <person name="Ireland A."/>
            <person name="Larimer J."/>
            <person name="McCowan C."/>
            <person name="Murphy C."/>
            <person name="Pearson M."/>
            <person name="Poon T.W."/>
            <person name="Priest M."/>
            <person name="Roberts A."/>
            <person name="Saif S."/>
            <person name="Shea T."/>
            <person name="Sykes S."/>
            <person name="Wortman J."/>
            <person name="Nusbaum C."/>
            <person name="Birren B."/>
        </authorList>
    </citation>
    <scope>NUCLEOTIDE SEQUENCE [LARGE SCALE GENOMIC DNA]</scope>
    <source>
        <strain evidence="1">APO3</strain>
    </source>
</reference>
<accession>W4GSJ7</accession>